<evidence type="ECO:0000313" key="2">
    <source>
        <dbReference type="Proteomes" id="UP000278143"/>
    </source>
</evidence>
<dbReference type="Gene3D" id="1.25.40.10">
    <property type="entry name" value="Tetratricopeptide repeat domain"/>
    <property type="match status" value="1"/>
</dbReference>
<dbReference type="InterPro" id="IPR011990">
    <property type="entry name" value="TPR-like_helical_dom_sf"/>
</dbReference>
<protein>
    <submittedName>
        <fullName evidence="1">Uncharacterized protein</fullName>
    </submittedName>
</protein>
<evidence type="ECO:0000313" key="1">
    <source>
        <dbReference type="EMBL" id="RKP25051.1"/>
    </source>
</evidence>
<sequence length="167" mass="18862">MTARQASGRGRADRPYADALSALRHYHEALMYIHGLSTFEQNCYPAIKSTASLTKDEVESINKLLSSIYGNIAACHLKDASWPQVIKYSSKALKQNEDNFKARIRRVNAYLSTGALEKAADDLAILLDKQPKDADVQRLRLQWRQLDAEASARQRDEFAGMFDRNKS</sequence>
<dbReference type="Pfam" id="PF14559">
    <property type="entry name" value="TPR_19"/>
    <property type="match status" value="1"/>
</dbReference>
<dbReference type="Proteomes" id="UP000278143">
    <property type="component" value="Unassembled WGS sequence"/>
</dbReference>
<dbReference type="OrthoDB" id="433738at2759"/>
<dbReference type="InterPro" id="IPR050754">
    <property type="entry name" value="FKBP4/5/8-like"/>
</dbReference>
<proteinExistence type="predicted"/>
<dbReference type="PANTHER" id="PTHR46512">
    <property type="entry name" value="PEPTIDYLPROLYL ISOMERASE"/>
    <property type="match status" value="1"/>
</dbReference>
<gene>
    <name evidence="1" type="ORF">SYNPS1DRAFT_29203</name>
</gene>
<accession>A0A4P9Z041</accession>
<name>A0A4P9Z041_9FUNG</name>
<dbReference type="PANTHER" id="PTHR46512:SF9">
    <property type="entry name" value="PEPTIDYLPROLYL ISOMERASE"/>
    <property type="match status" value="1"/>
</dbReference>
<keyword evidence="2" id="KW-1185">Reference proteome</keyword>
<organism evidence="1 2">
    <name type="scientific">Syncephalis pseudoplumigaleata</name>
    <dbReference type="NCBI Taxonomy" id="1712513"/>
    <lineage>
        <taxon>Eukaryota</taxon>
        <taxon>Fungi</taxon>
        <taxon>Fungi incertae sedis</taxon>
        <taxon>Zoopagomycota</taxon>
        <taxon>Zoopagomycotina</taxon>
        <taxon>Zoopagomycetes</taxon>
        <taxon>Zoopagales</taxon>
        <taxon>Piptocephalidaceae</taxon>
        <taxon>Syncephalis</taxon>
    </lineage>
</organism>
<dbReference type="SUPFAM" id="SSF48452">
    <property type="entry name" value="TPR-like"/>
    <property type="match status" value="1"/>
</dbReference>
<dbReference type="EMBL" id="KZ989904">
    <property type="protein sequence ID" value="RKP25051.1"/>
    <property type="molecule type" value="Genomic_DNA"/>
</dbReference>
<dbReference type="AlphaFoldDB" id="A0A4P9Z041"/>
<reference evidence="2" key="1">
    <citation type="journal article" date="2018" name="Nat. Microbiol.">
        <title>Leveraging single-cell genomics to expand the fungal tree of life.</title>
        <authorList>
            <person name="Ahrendt S.R."/>
            <person name="Quandt C.A."/>
            <person name="Ciobanu D."/>
            <person name="Clum A."/>
            <person name="Salamov A."/>
            <person name="Andreopoulos B."/>
            <person name="Cheng J.F."/>
            <person name="Woyke T."/>
            <person name="Pelin A."/>
            <person name="Henrissat B."/>
            <person name="Reynolds N.K."/>
            <person name="Benny G.L."/>
            <person name="Smith M.E."/>
            <person name="James T.Y."/>
            <person name="Grigoriev I.V."/>
        </authorList>
    </citation>
    <scope>NUCLEOTIDE SEQUENCE [LARGE SCALE GENOMIC DNA]</scope>
    <source>
        <strain evidence="2">Benny S71-1</strain>
    </source>
</reference>